<feature type="domain" description="Serine aminopeptidase S33" evidence="1">
    <location>
        <begin position="72"/>
        <end position="356"/>
    </location>
</feature>
<evidence type="ECO:0000259" key="1">
    <source>
        <dbReference type="Pfam" id="PF12146"/>
    </source>
</evidence>
<dbReference type="OrthoDB" id="9806902at2"/>
<dbReference type="Gene3D" id="3.40.50.1820">
    <property type="entry name" value="alpha/beta hydrolase"/>
    <property type="match status" value="1"/>
</dbReference>
<name>A0A0G3HJD2_9CORY</name>
<keyword evidence="3" id="KW-1185">Reference proteome</keyword>
<proteinExistence type="predicted"/>
<gene>
    <name evidence="2" type="ORF">CUTER_10495</name>
</gene>
<organism evidence="2 3">
    <name type="scientific">Corynebacterium uterequi</name>
    <dbReference type="NCBI Taxonomy" id="1072256"/>
    <lineage>
        <taxon>Bacteria</taxon>
        <taxon>Bacillati</taxon>
        <taxon>Actinomycetota</taxon>
        <taxon>Actinomycetes</taxon>
        <taxon>Mycobacteriales</taxon>
        <taxon>Corynebacteriaceae</taxon>
        <taxon>Corynebacterium</taxon>
    </lineage>
</organism>
<dbReference type="InterPro" id="IPR022742">
    <property type="entry name" value="Hydrolase_4"/>
</dbReference>
<dbReference type="EMBL" id="CP011546">
    <property type="protein sequence ID" value="AKK12063.1"/>
    <property type="molecule type" value="Genomic_DNA"/>
</dbReference>
<dbReference type="PATRIC" id="fig|1072256.5.peg.2064"/>
<dbReference type="Pfam" id="PF12146">
    <property type="entry name" value="Hydrolase_4"/>
    <property type="match status" value="1"/>
</dbReference>
<reference evidence="2 3" key="1">
    <citation type="journal article" date="2015" name="Genome Announc.">
        <title>Virulence Factor Genes Detected in the Complete Genome Sequence of Corynebacterium uterequi DSM 45634, Isolated from the Uterus of a Maiden Mare.</title>
        <authorList>
            <person name="Ruckert C."/>
            <person name="Kriete M."/>
            <person name="Jaenicke S."/>
            <person name="Winkler A."/>
            <person name="Tauch A."/>
        </authorList>
    </citation>
    <scope>NUCLEOTIDE SEQUENCE [LARGE SCALE GENOMIC DNA]</scope>
    <source>
        <strain evidence="2 3">DSM 45634</strain>
    </source>
</reference>
<dbReference type="KEGG" id="cut:CUTER_10495"/>
<dbReference type="SUPFAM" id="SSF53474">
    <property type="entry name" value="alpha/beta-Hydrolases"/>
    <property type="match status" value="1"/>
</dbReference>
<sequence length="374" mass="40345">MELTHSKKGLAIALAVAAGMLPTVVPVTVGDALTLRGTAVAQAAEVTRDTTWLTSRDGRGTKIFVQRQTIPNARGTVVVVHGLGEHQGRYDYVAQRLLDAGYNVYRMDHRGHGITASPESGNPEGLGDINSFAALVDDIDMVVDYSKQQHPGSPTFMLGHSMGAFAVQFYGIKYPGKLVGIVSNGGGITTNISGGSGEDPTVVTPEAITQAQKELGLTSSEALPMVEMSSINAEIARVLVPNRLDAEFDSGLVGFSSVPVPENDFLSIDEDVVEAYRNDPLVARELSLSTLSQVGFAVAYDALNADHFTYPTLIMHGTKDKLVPTYFANNWYNAIASEDKEIILWEGQKHEVFNEPAKEEAMDTVIAWINKHNV</sequence>
<dbReference type="InterPro" id="IPR029058">
    <property type="entry name" value="AB_hydrolase_fold"/>
</dbReference>
<dbReference type="InterPro" id="IPR051044">
    <property type="entry name" value="MAG_DAG_Lipase"/>
</dbReference>
<dbReference type="Proteomes" id="UP000035548">
    <property type="component" value="Chromosome"/>
</dbReference>
<dbReference type="RefSeq" id="WP_047260347.1">
    <property type="nucleotide sequence ID" value="NZ_CP011546.1"/>
</dbReference>
<accession>A0A0G3HJD2</accession>
<evidence type="ECO:0000313" key="2">
    <source>
        <dbReference type="EMBL" id="AKK12063.1"/>
    </source>
</evidence>
<dbReference type="AlphaFoldDB" id="A0A0G3HJD2"/>
<evidence type="ECO:0000313" key="3">
    <source>
        <dbReference type="Proteomes" id="UP000035548"/>
    </source>
</evidence>
<dbReference type="PANTHER" id="PTHR11614">
    <property type="entry name" value="PHOSPHOLIPASE-RELATED"/>
    <property type="match status" value="1"/>
</dbReference>
<reference evidence="3" key="2">
    <citation type="submission" date="2015-05" db="EMBL/GenBank/DDBJ databases">
        <title>Complete genome sequence of Corynebacterium uterequi DSM 45634, isolated from the uterus of a maiden mare.</title>
        <authorList>
            <person name="Ruckert C."/>
            <person name="Albersmeier A."/>
            <person name="Winkler A."/>
            <person name="Tauch A."/>
        </authorList>
    </citation>
    <scope>NUCLEOTIDE SEQUENCE [LARGE SCALE GENOMIC DNA]</scope>
    <source>
        <strain evidence="3">DSM 45634</strain>
    </source>
</reference>
<dbReference type="STRING" id="1072256.CUTER_10495"/>
<protein>
    <submittedName>
        <fullName evidence="2">Lysophospholipase</fullName>
    </submittedName>
</protein>